<gene>
    <name evidence="1" type="ORF">CARN2_1241</name>
</gene>
<organism evidence="1">
    <name type="scientific">mine drainage metagenome</name>
    <dbReference type="NCBI Taxonomy" id="410659"/>
    <lineage>
        <taxon>unclassified sequences</taxon>
        <taxon>metagenomes</taxon>
        <taxon>ecological metagenomes</taxon>
    </lineage>
</organism>
<dbReference type="Pfam" id="PF11142">
    <property type="entry name" value="DUF2917"/>
    <property type="match status" value="1"/>
</dbReference>
<name>E6PN82_9ZZZZ</name>
<dbReference type="EMBL" id="CABM01000025">
    <property type="protein sequence ID" value="CBH96384.1"/>
    <property type="molecule type" value="Genomic_DNA"/>
</dbReference>
<proteinExistence type="predicted"/>
<reference evidence="1" key="1">
    <citation type="submission" date="2009-10" db="EMBL/GenBank/DDBJ databases">
        <title>Diversity of trophic interactions inside an arsenic-rich microbial ecosystem.</title>
        <authorList>
            <person name="Bertin P.N."/>
            <person name="Heinrich-Salmeron A."/>
            <person name="Pelletier E."/>
            <person name="Goulhen-Chollet F."/>
            <person name="Arsene-Ploetze F."/>
            <person name="Gallien S."/>
            <person name="Calteau A."/>
            <person name="Vallenet D."/>
            <person name="Casiot C."/>
            <person name="Chane-Woon-Ming B."/>
            <person name="Giloteaux L."/>
            <person name="Barakat M."/>
            <person name="Bonnefoy V."/>
            <person name="Bruneel O."/>
            <person name="Chandler M."/>
            <person name="Cleiss J."/>
            <person name="Duran R."/>
            <person name="Elbaz-Poulichet F."/>
            <person name="Fonknechten N."/>
            <person name="Lauga B."/>
            <person name="Mornico D."/>
            <person name="Ortet P."/>
            <person name="Schaeffer C."/>
            <person name="Siguier P."/>
            <person name="Alexander Thil Smith A."/>
            <person name="Van Dorsselaer A."/>
            <person name="Weissenbach J."/>
            <person name="Medigue C."/>
            <person name="Le Paslier D."/>
        </authorList>
    </citation>
    <scope>NUCLEOTIDE SEQUENCE</scope>
</reference>
<evidence type="ECO:0000313" key="1">
    <source>
        <dbReference type="EMBL" id="CBH96384.1"/>
    </source>
</evidence>
<dbReference type="InterPro" id="IPR021317">
    <property type="entry name" value="DUF2917"/>
</dbReference>
<comment type="caution">
    <text evidence="1">The sequence shown here is derived from an EMBL/GenBank/DDBJ whole genome shotgun (WGS) entry which is preliminary data.</text>
</comment>
<sequence>MREWNTDTLQVQRAWVALQTGDSLLLRGALGLRVEAAAPPCPGQNAPLLWLTEEGEPDDVFLRPGESHVLRGRGRMVASAWGPINLRVVAATSPAASAMVANARPSPVAVDAASMWQAPQTGQAGMATRPFAGTMAAQAPSREAGLPAACCGA</sequence>
<protein>
    <submittedName>
        <fullName evidence="1">Uncharacterized protein</fullName>
    </submittedName>
</protein>
<dbReference type="AlphaFoldDB" id="E6PN82"/>
<accession>E6PN82</accession>